<dbReference type="Proteomes" id="UP000242219">
    <property type="component" value="Unassembled WGS sequence"/>
</dbReference>
<dbReference type="AlphaFoldDB" id="A0A1V6M1B3"/>
<evidence type="ECO:0000313" key="1">
    <source>
        <dbReference type="EMBL" id="OQD46192.1"/>
    </source>
</evidence>
<name>A0A1V6M1B3_9BACT</name>
<comment type="caution">
    <text evidence="1">The sequence shown here is derived from an EMBL/GenBank/DDBJ whole genome shotgun (WGS) entry which is preliminary data.</text>
</comment>
<evidence type="ECO:0000313" key="2">
    <source>
        <dbReference type="Proteomes" id="UP000242219"/>
    </source>
</evidence>
<dbReference type="EMBL" id="MJUW02000053">
    <property type="protein sequence ID" value="OQD46192.1"/>
    <property type="molecule type" value="Genomic_DNA"/>
</dbReference>
<keyword evidence="2" id="KW-1185">Reference proteome</keyword>
<protein>
    <submittedName>
        <fullName evidence="1">Uncharacterized protein</fullName>
    </submittedName>
</protein>
<accession>A0A1V6M1B3</accession>
<proteinExistence type="predicted"/>
<gene>
    <name evidence="1" type="ORF">BIY37_04525</name>
</gene>
<reference evidence="1 2" key="1">
    <citation type="journal article" date="2016" name="Genome Announc.">
        <title>Draft Genome Sequence of the Anaerobic Ammonium-Oxidizing Bacterium 'Candidatus Brocadia sp. 40'.</title>
        <authorList>
            <person name="Ali M."/>
            <person name="Haroon M.F."/>
            <person name="Narita Y."/>
            <person name="Zhang L."/>
            <person name="Rangel Shaw D."/>
            <person name="Okabe S."/>
            <person name="Saikaly P.E."/>
        </authorList>
    </citation>
    <scope>NUCLEOTIDE SEQUENCE [LARGE SCALE GENOMIC DNA]</scope>
    <source>
        <strain evidence="1 2">40</strain>
    </source>
</reference>
<sequence>MVYKTQIKGKLFHSPEKGVREKRARILLSIISNRGRQKISLLKKREKSHSWVIQHPKNDMFKEEVV</sequence>
<organism evidence="1 2">
    <name type="scientific">Candidatus Brocadia sapporoensis</name>
    <dbReference type="NCBI Taxonomy" id="392547"/>
    <lineage>
        <taxon>Bacteria</taxon>
        <taxon>Pseudomonadati</taxon>
        <taxon>Planctomycetota</taxon>
        <taxon>Candidatus Brocadiia</taxon>
        <taxon>Candidatus Brocadiales</taxon>
        <taxon>Candidatus Brocadiaceae</taxon>
        <taxon>Candidatus Brocadia</taxon>
    </lineage>
</organism>